<dbReference type="PANTHER" id="PTHR33664">
    <property type="entry name" value="RCG26366"/>
    <property type="match status" value="1"/>
</dbReference>
<dbReference type="Pfam" id="PF25204">
    <property type="entry name" value="DAAF9_2"/>
    <property type="match status" value="1"/>
</dbReference>
<dbReference type="Pfam" id="PF23281">
    <property type="entry name" value="DAAF9_N"/>
    <property type="match status" value="1"/>
</dbReference>
<organism evidence="3">
    <name type="scientific">Aphanomyces astaci</name>
    <name type="common">Crayfish plague agent</name>
    <dbReference type="NCBI Taxonomy" id="112090"/>
    <lineage>
        <taxon>Eukaryota</taxon>
        <taxon>Sar</taxon>
        <taxon>Stramenopiles</taxon>
        <taxon>Oomycota</taxon>
        <taxon>Saprolegniomycetes</taxon>
        <taxon>Saprolegniales</taxon>
        <taxon>Verrucalvaceae</taxon>
        <taxon>Aphanomyces</taxon>
    </lineage>
</organism>
<dbReference type="InterPro" id="IPR056498">
    <property type="entry name" value="DAAF9_N"/>
</dbReference>
<gene>
    <name evidence="3" type="ORF">H257_10542</name>
</gene>
<accession>W4G7I2</accession>
<dbReference type="OrthoDB" id="72033at2759"/>
<dbReference type="RefSeq" id="XP_009835422.1">
    <property type="nucleotide sequence ID" value="XM_009837120.1"/>
</dbReference>
<dbReference type="AlphaFoldDB" id="W4G7I2"/>
<evidence type="ECO:0000259" key="2">
    <source>
        <dbReference type="Pfam" id="PF25204"/>
    </source>
</evidence>
<evidence type="ECO:0000259" key="1">
    <source>
        <dbReference type="Pfam" id="PF23281"/>
    </source>
</evidence>
<reference evidence="3" key="1">
    <citation type="submission" date="2013-12" db="EMBL/GenBank/DDBJ databases">
        <title>The Genome Sequence of Aphanomyces astaci APO3.</title>
        <authorList>
            <consortium name="The Broad Institute Genomics Platform"/>
            <person name="Russ C."/>
            <person name="Tyler B."/>
            <person name="van West P."/>
            <person name="Dieguez-Uribeondo J."/>
            <person name="Young S.K."/>
            <person name="Zeng Q."/>
            <person name="Gargeya S."/>
            <person name="Fitzgerald M."/>
            <person name="Abouelleil A."/>
            <person name="Alvarado L."/>
            <person name="Chapman S.B."/>
            <person name="Gainer-Dewar J."/>
            <person name="Goldberg J."/>
            <person name="Griggs A."/>
            <person name="Gujja S."/>
            <person name="Hansen M."/>
            <person name="Howarth C."/>
            <person name="Imamovic A."/>
            <person name="Ireland A."/>
            <person name="Larimer J."/>
            <person name="McCowan C."/>
            <person name="Murphy C."/>
            <person name="Pearson M."/>
            <person name="Poon T.W."/>
            <person name="Priest M."/>
            <person name="Roberts A."/>
            <person name="Saif S."/>
            <person name="Shea T."/>
            <person name="Sykes S."/>
            <person name="Wortman J."/>
            <person name="Nusbaum C."/>
            <person name="Birren B."/>
        </authorList>
    </citation>
    <scope>NUCLEOTIDE SEQUENCE [LARGE SCALE GENOMIC DNA]</scope>
    <source>
        <strain evidence="3">APO3</strain>
    </source>
</reference>
<dbReference type="InterPro" id="IPR057478">
    <property type="entry name" value="DAAF9_2"/>
</dbReference>
<proteinExistence type="predicted"/>
<feature type="domain" description="DAAF9" evidence="2">
    <location>
        <begin position="741"/>
        <end position="943"/>
    </location>
</feature>
<protein>
    <submittedName>
        <fullName evidence="3">Uncharacterized protein</fullName>
    </submittedName>
</protein>
<sequence length="1205" mass="131207">MHRTHQLQAFSGQDSYQRLQRLQALCGNKHHDGRGGYEAMLIVGGADGLYSHGSQAALKFLFLGKSGQELLGEQVIPQQYEALEDVVVLITRTAVSIFYVLDSDSAALLLPLLSNWRNVTEYVATDDMTQDLRELTKIRAFRAMVEPHATIGIALHEPKSTGDVPTAEAWPLVQSFGLEDVHPSSAVKGFFSMHHTVVNCSMALMARLTDIDDFFARRLVEDAEPALAHHFGGLLAKLDHAETPAARGALTEADIADDVASFYDFGTIRHDARRLQRAPNRGATVHFGTRTSAEFSTATSSPTITSPQAGVHGQFPATHFTVVAEEPLTGIRVGRTYFVGTGKCAARIVDPDALVSPADSKLDRYESVPTNAADTRRLIALYEKLLTVHTATTLPAVAASAKALGSTPKEWMASAQVAAIQAFERQLGSSFDIVAASIAKQLMVHVECVDACGERMAILEPHTKWSHIYVTTTLSAVMSTVVAGASVGALIVGDSILLHVASPAASNDLLVLTASSFPYLRTWVQAGMEADFASHVDDVLTSDYMLESVVKVGRPIGTSVSHAQILVQSQHLHVIEGTLQPYAHGFVLTSAHCPPLVVPFPTHVLALRVLATPHEQLLLVVVDFTEDNNLVAEWLPCATSSSSIALPLVAGSRMQERLLAVLDVWKATAAAHDIPFVKPNSDGDQASIPQGFVRGCYSLLDKTDETVADVKDRYFPQWSISKAPAQVSTWTKSSSSMVVPVTVFLGLPGSEVRALAASLAELTASANEWHHVVVDTRELPADSDTTTIIPQQLDQALLAIQSNEDSNLTTRRPRILLTVVGYVDPIAVCAAVKHTQHDQAMQLSTVTTVISGVALTLPDSATPFPKLWDQLTPGFVTTVVLTNTQDVANLPRLRLRVDSANPFADVLCLRSNGLDGDLSTFLALDVFETSERRRYRDVHFPSWQQAPSTYVVPLPASVTAVRFEMKLKLDRNRFVACIQRGLSPHTTLKTIYPVYTSTPPIQLSGLRLAQALAMDKVSTQLVHSSSSNEEHKGVVPEETIAAIVAQLGTVWTVEASLAFTDDSQHGYMYINTGTKAFLRVQPTLSSPPTSCSFVFTGQHLDAEKLRLLLLQCCPARHAAVVALSDVTVDEKRRIQALHVTDPLPDGYMFDGTSYYDYFGGQYEFHPNIQQFIDADMAKKNDVAARHNNELETDRVRYEECTTLLV</sequence>
<dbReference type="EMBL" id="KI913142">
    <property type="protein sequence ID" value="ETV74918.1"/>
    <property type="molecule type" value="Genomic_DNA"/>
</dbReference>
<dbReference type="VEuPathDB" id="FungiDB:H257_10542"/>
<dbReference type="CDD" id="cd22936">
    <property type="entry name" value="shulin_C20orf194-like"/>
    <property type="match status" value="1"/>
</dbReference>
<evidence type="ECO:0000313" key="3">
    <source>
        <dbReference type="EMBL" id="ETV74918.1"/>
    </source>
</evidence>
<dbReference type="PANTHER" id="PTHR33664:SF1">
    <property type="entry name" value="DYNEIN AXONEMAL ASSEMBLY FACTOR 9"/>
    <property type="match status" value="1"/>
</dbReference>
<dbReference type="STRING" id="112090.W4G7I2"/>
<dbReference type="GeneID" id="20812538"/>
<feature type="domain" description="DAAF9 N-terminal" evidence="1">
    <location>
        <begin position="3"/>
        <end position="205"/>
    </location>
</feature>
<name>W4G7I2_APHAT</name>
<dbReference type="InterPro" id="IPR040342">
    <property type="entry name" value="DNAAF9"/>
</dbReference>